<dbReference type="Pfam" id="PF07992">
    <property type="entry name" value="Pyr_redox_2"/>
    <property type="match status" value="1"/>
</dbReference>
<dbReference type="AlphaFoldDB" id="A0A926CZ35"/>
<dbReference type="PRINTS" id="PR00411">
    <property type="entry name" value="PNDRDTASEI"/>
</dbReference>
<feature type="domain" description="FAD/NAD(P)-binding" evidence="4">
    <location>
        <begin position="2"/>
        <end position="296"/>
    </location>
</feature>
<protein>
    <submittedName>
        <fullName evidence="6">NAD(P)/FAD-dependent oxidoreductase</fullName>
    </submittedName>
</protein>
<dbReference type="Proteomes" id="UP000654279">
    <property type="component" value="Unassembled WGS sequence"/>
</dbReference>
<dbReference type="PRINTS" id="PR00368">
    <property type="entry name" value="FADPNR"/>
</dbReference>
<dbReference type="Gene3D" id="3.30.390.30">
    <property type="match status" value="1"/>
</dbReference>
<dbReference type="RefSeq" id="WP_249284567.1">
    <property type="nucleotide sequence ID" value="NZ_JACRSO010000001.1"/>
</dbReference>
<dbReference type="InterPro" id="IPR041575">
    <property type="entry name" value="Rubredoxin_C"/>
</dbReference>
<comment type="cofactor">
    <cofactor evidence="1">
        <name>FAD</name>
        <dbReference type="ChEBI" id="CHEBI:57692"/>
    </cofactor>
</comment>
<dbReference type="Gene3D" id="3.50.50.60">
    <property type="entry name" value="FAD/NAD(P)-binding domain"/>
    <property type="match status" value="2"/>
</dbReference>
<organism evidence="6 7">
    <name type="scientific">Luoshenia tenuis</name>
    <dbReference type="NCBI Taxonomy" id="2763654"/>
    <lineage>
        <taxon>Bacteria</taxon>
        <taxon>Bacillati</taxon>
        <taxon>Bacillota</taxon>
        <taxon>Clostridia</taxon>
        <taxon>Christensenellales</taxon>
        <taxon>Christensenellaceae</taxon>
        <taxon>Luoshenia</taxon>
    </lineage>
</organism>
<dbReference type="InterPro" id="IPR036188">
    <property type="entry name" value="FAD/NAD-bd_sf"/>
</dbReference>
<dbReference type="InterPro" id="IPR050260">
    <property type="entry name" value="FAD-bd_OxRdtase"/>
</dbReference>
<evidence type="ECO:0000259" key="4">
    <source>
        <dbReference type="Pfam" id="PF07992"/>
    </source>
</evidence>
<evidence type="ECO:0000256" key="2">
    <source>
        <dbReference type="ARBA" id="ARBA00022630"/>
    </source>
</evidence>
<dbReference type="EMBL" id="JACRSO010000001">
    <property type="protein sequence ID" value="MBC8528579.1"/>
    <property type="molecule type" value="Genomic_DNA"/>
</dbReference>
<dbReference type="GO" id="GO:0016491">
    <property type="term" value="F:oxidoreductase activity"/>
    <property type="evidence" value="ECO:0007669"/>
    <property type="project" value="InterPro"/>
</dbReference>
<dbReference type="InterPro" id="IPR016156">
    <property type="entry name" value="FAD/NAD-linked_Rdtase_dimer_sf"/>
</dbReference>
<comment type="caution">
    <text evidence="6">The sequence shown here is derived from an EMBL/GenBank/DDBJ whole genome shotgun (WGS) entry which is preliminary data.</text>
</comment>
<evidence type="ECO:0000256" key="3">
    <source>
        <dbReference type="ARBA" id="ARBA00022827"/>
    </source>
</evidence>
<dbReference type="PANTHER" id="PTHR43429">
    <property type="entry name" value="PYRIDINE NUCLEOTIDE-DISULFIDE OXIDOREDUCTASE DOMAIN-CONTAINING"/>
    <property type="match status" value="1"/>
</dbReference>
<gene>
    <name evidence="6" type="ORF">H8699_03900</name>
</gene>
<keyword evidence="3" id="KW-0274">FAD</keyword>
<name>A0A926CZ35_9FIRM</name>
<evidence type="ECO:0000313" key="6">
    <source>
        <dbReference type="EMBL" id="MBC8528579.1"/>
    </source>
</evidence>
<evidence type="ECO:0000259" key="5">
    <source>
        <dbReference type="Pfam" id="PF18267"/>
    </source>
</evidence>
<reference evidence="6" key="1">
    <citation type="submission" date="2020-08" db="EMBL/GenBank/DDBJ databases">
        <title>Genome public.</title>
        <authorList>
            <person name="Liu C."/>
            <person name="Sun Q."/>
        </authorList>
    </citation>
    <scope>NUCLEOTIDE SEQUENCE</scope>
    <source>
        <strain evidence="6">NSJ-44</strain>
    </source>
</reference>
<dbReference type="PROSITE" id="PS51257">
    <property type="entry name" value="PROKAR_LIPOPROTEIN"/>
    <property type="match status" value="1"/>
</dbReference>
<evidence type="ECO:0000256" key="1">
    <source>
        <dbReference type="ARBA" id="ARBA00001974"/>
    </source>
</evidence>
<dbReference type="PANTHER" id="PTHR43429:SF3">
    <property type="entry name" value="NITRITE REDUCTASE [NAD(P)H]"/>
    <property type="match status" value="1"/>
</dbReference>
<dbReference type="SUPFAM" id="SSF51905">
    <property type="entry name" value="FAD/NAD(P)-binding domain"/>
    <property type="match status" value="2"/>
</dbReference>
<keyword evidence="2" id="KW-0285">Flavoprotein</keyword>
<keyword evidence="7" id="KW-1185">Reference proteome</keyword>
<proteinExistence type="predicted"/>
<accession>A0A926CZ35</accession>
<sequence length="413" mass="44621">MRYVIIGNAAGAIGCVEGIRSLDRAGEITLVSKEREHTYARPLISYLLCGKTDEEKMRYRPADFYDKMGCQTRLGVSAVEIDRAQKQVILEDGSKLPYDKLLIATGSRPFTPPIKGLSSVRSAYTFMTLEDAKALQGILRRDRRVLVLGAGLIGLKCVEGIAGKVAAIDVVDMADRILPSILDAQGAQMVQRHIEEAGDIRFHLGKSVDCFEGSRAILTDGEELAFDILVVAVGVRPNVGLAKSCGLAVERGILTDARCGTDDPDIFAAGDCTQSLDVTTGQSKILALLPNAYMQGECAGINMAGGQAAYDKAIAMNAIGFFGLHMVTAGSYDGQADLQIGEGLYKKLFIKEGRLNGYIIIGDVRRAGIYTALIRNQTPLDSLDFDLIREKPQLMAFSQKARKEMLGGVSHAH</sequence>
<dbReference type="Pfam" id="PF18267">
    <property type="entry name" value="Rubredoxin_C"/>
    <property type="match status" value="1"/>
</dbReference>
<feature type="domain" description="NADH-rubredoxin oxidoreductase C-terminal" evidence="5">
    <location>
        <begin position="342"/>
        <end position="378"/>
    </location>
</feature>
<evidence type="ECO:0000313" key="7">
    <source>
        <dbReference type="Proteomes" id="UP000654279"/>
    </source>
</evidence>
<dbReference type="InterPro" id="IPR023753">
    <property type="entry name" value="FAD/NAD-binding_dom"/>
</dbReference>